<dbReference type="AlphaFoldDB" id="A0ABC8J071"/>
<sequence>MRSPIHQPRQKGMTNQASRAQLPILCSPNPGTGGNLTNSGKQDDRHWKRRLGERTTAEIDSRASVAKRLAAYSSSIATGAHSFAAAYSSFGQMDVGWSLN</sequence>
<protein>
    <submittedName>
        <fullName evidence="2">Uncharacterized protein</fullName>
    </submittedName>
</protein>
<proteinExistence type="predicted"/>
<accession>A0ABC8J071</accession>
<evidence type="ECO:0000256" key="1">
    <source>
        <dbReference type="SAM" id="MobiDB-lite"/>
    </source>
</evidence>
<feature type="compositionally biased region" description="Basic and acidic residues" evidence="1">
    <location>
        <begin position="41"/>
        <end position="51"/>
    </location>
</feature>
<comment type="caution">
    <text evidence="2">The sequence shown here is derived from an EMBL/GenBank/DDBJ whole genome shotgun (WGS) entry which is preliminary data.</text>
</comment>
<reference evidence="2 3" key="1">
    <citation type="submission" date="2022-03" db="EMBL/GenBank/DDBJ databases">
        <authorList>
            <person name="Macdonald S."/>
            <person name="Ahmed S."/>
            <person name="Newling K."/>
        </authorList>
    </citation>
    <scope>NUCLEOTIDE SEQUENCE [LARGE SCALE GENOMIC DNA]</scope>
</reference>
<evidence type="ECO:0000313" key="3">
    <source>
        <dbReference type="Proteomes" id="UP001642260"/>
    </source>
</evidence>
<gene>
    <name evidence="2" type="ORF">ERUC_LOCUS5019</name>
</gene>
<dbReference type="Proteomes" id="UP001642260">
    <property type="component" value="Unassembled WGS sequence"/>
</dbReference>
<evidence type="ECO:0000313" key="2">
    <source>
        <dbReference type="EMBL" id="CAH8307765.1"/>
    </source>
</evidence>
<organism evidence="2 3">
    <name type="scientific">Eruca vesicaria subsp. sativa</name>
    <name type="common">Garden rocket</name>
    <name type="synonym">Eruca sativa</name>
    <dbReference type="NCBI Taxonomy" id="29727"/>
    <lineage>
        <taxon>Eukaryota</taxon>
        <taxon>Viridiplantae</taxon>
        <taxon>Streptophyta</taxon>
        <taxon>Embryophyta</taxon>
        <taxon>Tracheophyta</taxon>
        <taxon>Spermatophyta</taxon>
        <taxon>Magnoliopsida</taxon>
        <taxon>eudicotyledons</taxon>
        <taxon>Gunneridae</taxon>
        <taxon>Pentapetalae</taxon>
        <taxon>rosids</taxon>
        <taxon>malvids</taxon>
        <taxon>Brassicales</taxon>
        <taxon>Brassicaceae</taxon>
        <taxon>Brassiceae</taxon>
        <taxon>Eruca</taxon>
    </lineage>
</organism>
<dbReference type="EMBL" id="CAKOAT010067822">
    <property type="protein sequence ID" value="CAH8307765.1"/>
    <property type="molecule type" value="Genomic_DNA"/>
</dbReference>
<feature type="region of interest" description="Disordered" evidence="1">
    <location>
        <begin position="1"/>
        <end position="51"/>
    </location>
</feature>
<keyword evidence="3" id="KW-1185">Reference proteome</keyword>
<name>A0ABC8J071_ERUVS</name>